<sequence>MTSPATAFSAAHRSYVKSLYRRYLKNALDWTINRQLWRAEAVQIRAEFEANRNISNPRELATILEKAEERLARFKHPDPVIPPSAPDGTKWERNLPHGSFRIYLSLLSFFVPSMNYIRGAVNAISAPYQYYKELPPINPSTLTGAIDVIVVRRPGPNGDTELACSPFHVRFGKWQVLRPSEKKVNVFVNGNPIPFDMKIGEAGEAFFVFETTDEVPEDLITSPIIHPTIPSEAEEAKPTEGPVETESFGAKQDEYKTKPEHGLASRKDVEAKVVEPDFLDLDAGLQEKVAAEDPRTTPRQTFNVPQFLRKSGSKATLNQRTALSPAPEEPLAAQSSTEMQEQDKRVDAALKTLKDRGHIPEVEYHDGVALDMEGYKANYHDREASDQTVKSSSTSSSQAKSTSTELYEFPRKTPLLLKATTTPLLAHTQSAIEDAPSPSPSPSPSSSRASSPTHSIAPPHPHRATSEPPPDIDSDNETIPSLSPSNSRLKLQMPEQEYSWEWGKLPQPSPMKTSFGKGGRIESPHKVLWGKAERRHTNGFGERKGRLISLTLSPPLIEDEAGESAEERAGRSSALPGRSRSVPPQPSDGPRRRGSREYKEYEDADEREDEEGDGWDWNEPPDEDASRQGNLETDSLFGAGGTLATSHNDPTMFVLKIEGRKIGFQLSLVPDEDNVHSASSESQESGNLSTFLRRRDNDFEAAELFKQHKVDWKRFLEDESLVHDPRLVISWGGNQYITRQDGSPLMDALVYWRSAALKKRASGDALRPVSPPPYESQGESDEEKKISQELSDKVHSRSKSEPPTARPDEGQKKDESKAGQEQIQGPTRKPTSSSWVQWWSRSRSKDTSASTQDNASGHVLDPKKDASSVSLPLTSNGKPSLSEKHKSVSDTNVKANGVLSTPSKLSADHNDSDTTPTRPAAPIASSLGKKYAKTLRLTSDQLKSLNLRTGSNSITFSLSASGAVAATARIFVWEYTDLIVVSDIDGTITKSDGLGHVFAMIGRDWTHVGVAKLYTDIARNGYKIMYLTSRAIGQADATRDYLKGIRQNNYQLPEGPVIMSPDRLLTSLHREVIMRKPEVFKMACLRDIQRLFGDSARNPFYAGFGNRITDALSYRSVNVPSARIFTIDSSGEVKMELLELAGYKSSYIHMADLVDQMFPPINRKWAPEFTDFNYWKTPVQEFPLPDLTPPSPALSARSDTSNQSALARLRNFSLGGNASSNGSRQQVLNQPSVSSIDLQSAPDGETYRSSHLRQMSSFEKLSSTLGFMTRFNSGDNYRNSTSPSSSSSYVSDDEDLEDEEVGADGQRRRRVRRRSMTSMPGSLDDMQFGLDDSDEEDHHEPLTDKDFIHEKHDDDPYYAEGEESANPEEQADEEFDDDILAAGEMQNVPFL</sequence>
<dbReference type="GO" id="GO:0019432">
    <property type="term" value="P:triglyceride biosynthetic process"/>
    <property type="evidence" value="ECO:0007669"/>
    <property type="project" value="TreeGrafter"/>
</dbReference>
<feature type="compositionally biased region" description="Basic and acidic residues" evidence="6">
    <location>
        <begin position="1336"/>
        <end position="1355"/>
    </location>
</feature>
<evidence type="ECO:0000259" key="7">
    <source>
        <dbReference type="SMART" id="SM00775"/>
    </source>
</evidence>
<evidence type="ECO:0000256" key="6">
    <source>
        <dbReference type="SAM" id="MobiDB-lite"/>
    </source>
</evidence>
<comment type="cofactor">
    <cofactor evidence="1">
        <name>Mg(2+)</name>
        <dbReference type="ChEBI" id="CHEBI:18420"/>
    </cofactor>
</comment>
<feature type="compositionally biased region" description="Basic and acidic residues" evidence="6">
    <location>
        <begin position="251"/>
        <end position="269"/>
    </location>
</feature>
<feature type="compositionally biased region" description="Low complexity" evidence="6">
    <location>
        <begin position="832"/>
        <end position="841"/>
    </location>
</feature>
<dbReference type="STRING" id="231916.A0A409VPU4"/>
<dbReference type="GO" id="GO:0005634">
    <property type="term" value="C:nucleus"/>
    <property type="evidence" value="ECO:0007669"/>
    <property type="project" value="TreeGrafter"/>
</dbReference>
<evidence type="ECO:0000256" key="5">
    <source>
        <dbReference type="ARBA" id="ARBA00022801"/>
    </source>
</evidence>
<feature type="compositionally biased region" description="Low complexity" evidence="6">
    <location>
        <begin position="412"/>
        <end position="426"/>
    </location>
</feature>
<feature type="compositionally biased region" description="Polar residues" evidence="6">
    <location>
        <begin position="477"/>
        <end position="489"/>
    </location>
</feature>
<dbReference type="CDD" id="cd20263">
    <property type="entry name" value="Complex1_LYR_NDUFB9_LYRM3"/>
    <property type="match status" value="1"/>
</dbReference>
<keyword evidence="4" id="KW-0597">Phosphoprotein</keyword>
<reference evidence="8 9" key="1">
    <citation type="journal article" date="2018" name="Evol. Lett.">
        <title>Horizontal gene cluster transfer increased hallucinogenic mushroom diversity.</title>
        <authorList>
            <person name="Reynolds H.T."/>
            <person name="Vijayakumar V."/>
            <person name="Gluck-Thaler E."/>
            <person name="Korotkin H.B."/>
            <person name="Matheny P.B."/>
            <person name="Slot J.C."/>
        </authorList>
    </citation>
    <scope>NUCLEOTIDE SEQUENCE [LARGE SCALE GENOMIC DNA]</scope>
    <source>
        <strain evidence="8 9">SRW20</strain>
    </source>
</reference>
<proteinExistence type="inferred from homology"/>
<feature type="compositionally biased region" description="Acidic residues" evidence="6">
    <location>
        <begin position="602"/>
        <end position="623"/>
    </location>
</feature>
<feature type="region of interest" description="Disordered" evidence="6">
    <location>
        <begin position="231"/>
        <end position="269"/>
    </location>
</feature>
<dbReference type="GO" id="GO:0009062">
    <property type="term" value="P:fatty acid catabolic process"/>
    <property type="evidence" value="ECO:0007669"/>
    <property type="project" value="TreeGrafter"/>
</dbReference>
<dbReference type="InterPro" id="IPR045292">
    <property type="entry name" value="Complex1_LYR_NDUFB9_LYRM3"/>
</dbReference>
<keyword evidence="5" id="KW-0378">Hydrolase</keyword>
<dbReference type="Pfam" id="PF08235">
    <property type="entry name" value="LNS2"/>
    <property type="match status" value="1"/>
</dbReference>
<feature type="region of interest" description="Disordered" evidence="6">
    <location>
        <begin position="289"/>
        <end position="644"/>
    </location>
</feature>
<dbReference type="Pfam" id="PF16876">
    <property type="entry name" value="Lipin_mid"/>
    <property type="match status" value="1"/>
</dbReference>
<feature type="region of interest" description="Disordered" evidence="6">
    <location>
        <begin position="1272"/>
        <end position="1391"/>
    </location>
</feature>
<feature type="compositionally biased region" description="Low complexity" evidence="6">
    <location>
        <begin position="1280"/>
        <end position="1290"/>
    </location>
</feature>
<feature type="compositionally biased region" description="Acidic residues" evidence="6">
    <location>
        <begin position="1356"/>
        <end position="1379"/>
    </location>
</feature>
<evidence type="ECO:0000256" key="4">
    <source>
        <dbReference type="ARBA" id="ARBA00022553"/>
    </source>
</evidence>
<dbReference type="InterPro" id="IPR026058">
    <property type="entry name" value="LIPIN"/>
</dbReference>
<dbReference type="InterPro" id="IPR008011">
    <property type="entry name" value="Complex1_LYR_dom"/>
</dbReference>
<dbReference type="Pfam" id="PF04571">
    <property type="entry name" value="Lipin_N"/>
    <property type="match status" value="1"/>
</dbReference>
<evidence type="ECO:0000256" key="3">
    <source>
        <dbReference type="ARBA" id="ARBA00012638"/>
    </source>
</evidence>
<gene>
    <name evidence="8" type="ORF">CVT26_006175</name>
</gene>
<feature type="region of interest" description="Disordered" evidence="6">
    <location>
        <begin position="761"/>
        <end position="923"/>
    </location>
</feature>
<evidence type="ECO:0000256" key="1">
    <source>
        <dbReference type="ARBA" id="ARBA00001946"/>
    </source>
</evidence>
<feature type="compositionally biased region" description="Low complexity" evidence="6">
    <location>
        <begin position="386"/>
        <end position="404"/>
    </location>
</feature>
<feature type="compositionally biased region" description="Basic and acidic residues" evidence="6">
    <location>
        <begin position="519"/>
        <end position="545"/>
    </location>
</feature>
<keyword evidence="9" id="KW-1185">Reference proteome</keyword>
<dbReference type="SUPFAM" id="SSF56784">
    <property type="entry name" value="HAD-like"/>
    <property type="match status" value="1"/>
</dbReference>
<feature type="compositionally biased region" description="Basic and acidic residues" evidence="6">
    <location>
        <begin position="341"/>
        <end position="368"/>
    </location>
</feature>
<organism evidence="8 9">
    <name type="scientific">Gymnopilus dilepis</name>
    <dbReference type="NCBI Taxonomy" id="231916"/>
    <lineage>
        <taxon>Eukaryota</taxon>
        <taxon>Fungi</taxon>
        <taxon>Dikarya</taxon>
        <taxon>Basidiomycota</taxon>
        <taxon>Agaricomycotina</taxon>
        <taxon>Agaricomycetes</taxon>
        <taxon>Agaricomycetidae</taxon>
        <taxon>Agaricales</taxon>
        <taxon>Agaricineae</taxon>
        <taxon>Hymenogastraceae</taxon>
        <taxon>Gymnopilus</taxon>
    </lineage>
</organism>
<feature type="compositionally biased region" description="Acidic residues" evidence="6">
    <location>
        <begin position="1291"/>
        <end position="1302"/>
    </location>
</feature>
<dbReference type="InterPro" id="IPR031703">
    <property type="entry name" value="Lipin_mid"/>
</dbReference>
<dbReference type="Proteomes" id="UP000284706">
    <property type="component" value="Unassembled WGS sequence"/>
</dbReference>
<dbReference type="InterPro" id="IPR031315">
    <property type="entry name" value="LNS2/PITP"/>
</dbReference>
<evidence type="ECO:0000313" key="8">
    <source>
        <dbReference type="EMBL" id="PPQ68259.1"/>
    </source>
</evidence>
<dbReference type="FunCoup" id="A0A409VPU4">
    <property type="interactions" value="262"/>
</dbReference>
<name>A0A409VPU4_9AGAR</name>
<feature type="region of interest" description="Disordered" evidence="6">
    <location>
        <begin position="1217"/>
        <end position="1251"/>
    </location>
</feature>
<feature type="compositionally biased region" description="Low complexity" evidence="6">
    <location>
        <begin position="322"/>
        <end position="336"/>
    </location>
</feature>
<comment type="similarity">
    <text evidence="2">Belongs to the lipin family.</text>
</comment>
<protein>
    <recommendedName>
        <fullName evidence="3">phosphatidate phosphatase</fullName>
        <ecNumber evidence="3">3.1.3.4</ecNumber>
    </recommendedName>
</protein>
<dbReference type="GO" id="GO:0008195">
    <property type="term" value="F:phosphatidate phosphatase activity"/>
    <property type="evidence" value="ECO:0007669"/>
    <property type="project" value="UniProtKB-EC"/>
</dbReference>
<dbReference type="EMBL" id="NHYE01005599">
    <property type="protein sequence ID" value="PPQ68259.1"/>
    <property type="molecule type" value="Genomic_DNA"/>
</dbReference>
<comment type="caution">
    <text evidence="8">The sequence shown here is derived from an EMBL/GenBank/DDBJ whole genome shotgun (WGS) entry which is preliminary data.</text>
</comment>
<dbReference type="Gene3D" id="3.40.50.1000">
    <property type="entry name" value="HAD superfamily/HAD-like"/>
    <property type="match status" value="1"/>
</dbReference>
<feature type="domain" description="LNS2/PITP" evidence="7">
    <location>
        <begin position="979"/>
        <end position="1136"/>
    </location>
</feature>
<dbReference type="PANTHER" id="PTHR12181:SF12">
    <property type="entry name" value="PHOSPHATIDATE PHOSPHATASE"/>
    <property type="match status" value="1"/>
</dbReference>
<dbReference type="InParanoid" id="A0A409VPU4"/>
<dbReference type="InterPro" id="IPR007651">
    <property type="entry name" value="Lipin_N"/>
</dbReference>
<dbReference type="EC" id="3.1.3.4" evidence="3"/>
<evidence type="ECO:0000313" key="9">
    <source>
        <dbReference type="Proteomes" id="UP000284706"/>
    </source>
</evidence>
<dbReference type="SMART" id="SM00775">
    <property type="entry name" value="LNS2"/>
    <property type="match status" value="1"/>
</dbReference>
<dbReference type="InterPro" id="IPR036412">
    <property type="entry name" value="HAD-like_sf"/>
</dbReference>
<feature type="compositionally biased region" description="Polar residues" evidence="6">
    <location>
        <begin position="819"/>
        <end position="831"/>
    </location>
</feature>
<dbReference type="PANTHER" id="PTHR12181">
    <property type="entry name" value="LIPIN"/>
    <property type="match status" value="1"/>
</dbReference>
<dbReference type="InterPro" id="IPR023214">
    <property type="entry name" value="HAD_sf"/>
</dbReference>
<dbReference type="Pfam" id="PF05347">
    <property type="entry name" value="Complex1_LYR"/>
    <property type="match status" value="1"/>
</dbReference>
<dbReference type="InterPro" id="IPR013209">
    <property type="entry name" value="LNS2"/>
</dbReference>
<feature type="compositionally biased region" description="Polar residues" evidence="6">
    <location>
        <begin position="889"/>
        <end position="904"/>
    </location>
</feature>
<dbReference type="FunFam" id="3.40.50.1000:FF:000063">
    <property type="entry name" value="Nuclear elongation and deformation protein"/>
    <property type="match status" value="1"/>
</dbReference>
<evidence type="ECO:0000256" key="2">
    <source>
        <dbReference type="ARBA" id="ARBA00005476"/>
    </source>
</evidence>
<feature type="compositionally biased region" description="Polar residues" evidence="6">
    <location>
        <begin position="867"/>
        <end position="879"/>
    </location>
</feature>
<feature type="compositionally biased region" description="Polar residues" evidence="6">
    <location>
        <begin position="1217"/>
        <end position="1238"/>
    </location>
</feature>
<dbReference type="OrthoDB" id="4567at2759"/>
<feature type="compositionally biased region" description="Basic and acidic residues" evidence="6">
    <location>
        <begin position="782"/>
        <end position="818"/>
    </location>
</feature>
<feature type="compositionally biased region" description="Basic and acidic residues" evidence="6">
    <location>
        <begin position="589"/>
        <end position="601"/>
    </location>
</feature>
<accession>A0A409VPU4</accession>